<keyword evidence="1" id="KW-0285">Flavoprotein</keyword>
<dbReference type="Gene3D" id="3.20.20.30">
    <property type="entry name" value="Luciferase-like domain"/>
    <property type="match status" value="2"/>
</dbReference>
<evidence type="ECO:0000256" key="4">
    <source>
        <dbReference type="ARBA" id="ARBA00023033"/>
    </source>
</evidence>
<sequence>MSTSSVLHVGLEVDGAGAHPAAWRAAARSSSDALGPARLRDVVAAAENAGVTFVTFDDSLVPPAAGPAGRLDAVTRAAYVAPLTSRIGLVPLVHPAVTEPFHVASQLAALDHASLGRGGWFVGAGDVPGARRALDRPVAAGADLLDETADVVTVVRDLWDSWEDDAVVRDSATGRYVDRDRLHYVDFASGGEGLPAGPSSRGTADGVRAPFTVKGPSIVPRSPQGQLVVVGRAGTVPGGLLDVALVATTDAAARAREDGAPLVVVDLAVTLDAAGRLGADRRAELDGLAGVPVPATWTGSAVDLVDVLLGLRGVVDGVRLLPSELDVDLPVLVRDVLPALRVARAVPTPRPGATLRDTLGLPRPTNRHVAAAATV</sequence>
<keyword evidence="3" id="KW-0560">Oxidoreductase</keyword>
<keyword evidence="2" id="KW-0288">FMN</keyword>
<dbReference type="PANTHER" id="PTHR30011">
    <property type="entry name" value="ALKANESULFONATE MONOOXYGENASE-RELATED"/>
    <property type="match status" value="1"/>
</dbReference>
<dbReference type="EMBL" id="BONK01000002">
    <property type="protein sequence ID" value="GIG20078.1"/>
    <property type="molecule type" value="Genomic_DNA"/>
</dbReference>
<dbReference type="Pfam" id="PF00296">
    <property type="entry name" value="Bac_luciferase"/>
    <property type="match status" value="1"/>
</dbReference>
<evidence type="ECO:0000256" key="3">
    <source>
        <dbReference type="ARBA" id="ARBA00023002"/>
    </source>
</evidence>
<dbReference type="PANTHER" id="PTHR30011:SF16">
    <property type="entry name" value="C2H2 FINGER DOMAIN TRANSCRIPTION FACTOR (EUROFUNG)-RELATED"/>
    <property type="match status" value="1"/>
</dbReference>
<comment type="caution">
    <text evidence="6">The sequence shown here is derived from an EMBL/GenBank/DDBJ whole genome shotgun (WGS) entry which is preliminary data.</text>
</comment>
<keyword evidence="4 6" id="KW-0503">Monooxygenase</keyword>
<gene>
    <name evidence="6" type="ORF">Cch01nite_08020</name>
</gene>
<dbReference type="GO" id="GO:0016705">
    <property type="term" value="F:oxidoreductase activity, acting on paired donors, with incorporation or reduction of molecular oxygen"/>
    <property type="evidence" value="ECO:0007669"/>
    <property type="project" value="InterPro"/>
</dbReference>
<dbReference type="RefSeq" id="WP_203748907.1">
    <property type="nucleotide sequence ID" value="NZ_BONK01000002.1"/>
</dbReference>
<accession>A0A919TYT7</accession>
<evidence type="ECO:0000313" key="7">
    <source>
        <dbReference type="Proteomes" id="UP000632740"/>
    </source>
</evidence>
<name>A0A919TYT7_9CELL</name>
<proteinExistence type="predicted"/>
<evidence type="ECO:0000256" key="2">
    <source>
        <dbReference type="ARBA" id="ARBA00022643"/>
    </source>
</evidence>
<dbReference type="InterPro" id="IPR036661">
    <property type="entry name" value="Luciferase-like_sf"/>
</dbReference>
<dbReference type="GO" id="GO:0004497">
    <property type="term" value="F:monooxygenase activity"/>
    <property type="evidence" value="ECO:0007669"/>
    <property type="project" value="UniProtKB-KW"/>
</dbReference>
<reference evidence="6" key="1">
    <citation type="submission" date="2021-01" db="EMBL/GenBank/DDBJ databases">
        <title>Whole genome shotgun sequence of Cellulomonas chitinilytica NBRC 110799.</title>
        <authorList>
            <person name="Komaki H."/>
            <person name="Tamura T."/>
        </authorList>
    </citation>
    <scope>NUCLEOTIDE SEQUENCE</scope>
    <source>
        <strain evidence="6">NBRC 110799</strain>
    </source>
</reference>
<keyword evidence="7" id="KW-1185">Reference proteome</keyword>
<dbReference type="SUPFAM" id="SSF51679">
    <property type="entry name" value="Bacterial luciferase-like"/>
    <property type="match status" value="1"/>
</dbReference>
<organism evidence="6 7">
    <name type="scientific">Cellulomonas chitinilytica</name>
    <dbReference type="NCBI Taxonomy" id="398759"/>
    <lineage>
        <taxon>Bacteria</taxon>
        <taxon>Bacillati</taxon>
        <taxon>Actinomycetota</taxon>
        <taxon>Actinomycetes</taxon>
        <taxon>Micrococcales</taxon>
        <taxon>Cellulomonadaceae</taxon>
        <taxon>Cellulomonas</taxon>
    </lineage>
</organism>
<dbReference type="AlphaFoldDB" id="A0A919TYT7"/>
<dbReference type="Proteomes" id="UP000632740">
    <property type="component" value="Unassembled WGS sequence"/>
</dbReference>
<dbReference type="InterPro" id="IPR051260">
    <property type="entry name" value="Diverse_substr_monoxygenases"/>
</dbReference>
<evidence type="ECO:0000256" key="1">
    <source>
        <dbReference type="ARBA" id="ARBA00022630"/>
    </source>
</evidence>
<feature type="domain" description="Luciferase-like" evidence="5">
    <location>
        <begin position="24"/>
        <end position="166"/>
    </location>
</feature>
<evidence type="ECO:0000259" key="5">
    <source>
        <dbReference type="Pfam" id="PF00296"/>
    </source>
</evidence>
<protein>
    <submittedName>
        <fullName evidence="6">Monooxygenase</fullName>
    </submittedName>
</protein>
<dbReference type="InterPro" id="IPR011251">
    <property type="entry name" value="Luciferase-like_dom"/>
</dbReference>
<evidence type="ECO:0000313" key="6">
    <source>
        <dbReference type="EMBL" id="GIG20078.1"/>
    </source>
</evidence>